<protein>
    <submittedName>
        <fullName evidence="1">Uncharacterized protein</fullName>
    </submittedName>
</protein>
<gene>
    <name evidence="1" type="ORF">VNO77_04153</name>
</gene>
<sequence length="82" mass="9615">MEEKSDLLIEWMGKNGLWLGMEEKSDLLIEWMGKNGLWPEMKKKREEQMAENEISTISSQFTYYLFAQLNDTVTLARLIAVL</sequence>
<dbReference type="EMBL" id="JAYMYQ010000001">
    <property type="protein sequence ID" value="KAK7362053.1"/>
    <property type="molecule type" value="Genomic_DNA"/>
</dbReference>
<dbReference type="AlphaFoldDB" id="A0AAN9N159"/>
<proteinExistence type="predicted"/>
<keyword evidence="2" id="KW-1185">Reference proteome</keyword>
<evidence type="ECO:0000313" key="2">
    <source>
        <dbReference type="Proteomes" id="UP001367508"/>
    </source>
</evidence>
<evidence type="ECO:0000313" key="1">
    <source>
        <dbReference type="EMBL" id="KAK7362053.1"/>
    </source>
</evidence>
<organism evidence="1 2">
    <name type="scientific">Canavalia gladiata</name>
    <name type="common">Sword bean</name>
    <name type="synonym">Dolichos gladiatus</name>
    <dbReference type="NCBI Taxonomy" id="3824"/>
    <lineage>
        <taxon>Eukaryota</taxon>
        <taxon>Viridiplantae</taxon>
        <taxon>Streptophyta</taxon>
        <taxon>Embryophyta</taxon>
        <taxon>Tracheophyta</taxon>
        <taxon>Spermatophyta</taxon>
        <taxon>Magnoliopsida</taxon>
        <taxon>eudicotyledons</taxon>
        <taxon>Gunneridae</taxon>
        <taxon>Pentapetalae</taxon>
        <taxon>rosids</taxon>
        <taxon>fabids</taxon>
        <taxon>Fabales</taxon>
        <taxon>Fabaceae</taxon>
        <taxon>Papilionoideae</taxon>
        <taxon>50 kb inversion clade</taxon>
        <taxon>NPAAA clade</taxon>
        <taxon>indigoferoid/millettioid clade</taxon>
        <taxon>Phaseoleae</taxon>
        <taxon>Canavalia</taxon>
    </lineage>
</organism>
<accession>A0AAN9N159</accession>
<name>A0AAN9N159_CANGL</name>
<dbReference type="Proteomes" id="UP001367508">
    <property type="component" value="Unassembled WGS sequence"/>
</dbReference>
<comment type="caution">
    <text evidence="1">The sequence shown here is derived from an EMBL/GenBank/DDBJ whole genome shotgun (WGS) entry which is preliminary data.</text>
</comment>
<reference evidence="1 2" key="1">
    <citation type="submission" date="2024-01" db="EMBL/GenBank/DDBJ databases">
        <title>The genomes of 5 underutilized Papilionoideae crops provide insights into root nodulation and disease resistanc.</title>
        <authorList>
            <person name="Jiang F."/>
        </authorList>
    </citation>
    <scope>NUCLEOTIDE SEQUENCE [LARGE SCALE GENOMIC DNA]</scope>
    <source>
        <strain evidence="1">LVBAO_FW01</strain>
        <tissue evidence="1">Leaves</tissue>
    </source>
</reference>